<dbReference type="AlphaFoldDB" id="A0A9E6ZU23"/>
<dbReference type="SUPFAM" id="SSF47413">
    <property type="entry name" value="lambda repressor-like DNA-binding domains"/>
    <property type="match status" value="1"/>
</dbReference>
<proteinExistence type="predicted"/>
<evidence type="ECO:0000259" key="1">
    <source>
        <dbReference type="PROSITE" id="PS50943"/>
    </source>
</evidence>
<dbReference type="EMBL" id="CP083239">
    <property type="protein sequence ID" value="UOK70167.1"/>
    <property type="molecule type" value="Genomic_DNA"/>
</dbReference>
<dbReference type="InterPro" id="IPR015927">
    <property type="entry name" value="Peptidase_S24_S26A/B/C"/>
</dbReference>
<protein>
    <submittedName>
        <fullName evidence="2">Helix-turn-helix domain-containing protein</fullName>
    </submittedName>
</protein>
<dbReference type="Proteomes" id="UP000831684">
    <property type="component" value="Chromosome"/>
</dbReference>
<dbReference type="RefSeq" id="WP_244376571.1">
    <property type="nucleotide sequence ID" value="NZ_CP083239.1"/>
</dbReference>
<dbReference type="InterPro" id="IPR036286">
    <property type="entry name" value="LexA/Signal_pep-like_sf"/>
</dbReference>
<dbReference type="KEGG" id="apol:K9D25_15720"/>
<dbReference type="Pfam" id="PF00717">
    <property type="entry name" value="Peptidase_S24"/>
    <property type="match status" value="1"/>
</dbReference>
<feature type="domain" description="HTH cro/C1-type" evidence="1">
    <location>
        <begin position="27"/>
        <end position="64"/>
    </location>
</feature>
<name>A0A9E6ZU23_9HYPH</name>
<dbReference type="Gene3D" id="1.10.260.40">
    <property type="entry name" value="lambda repressor-like DNA-binding domains"/>
    <property type="match status" value="1"/>
</dbReference>
<evidence type="ECO:0000313" key="3">
    <source>
        <dbReference type="Proteomes" id="UP000831684"/>
    </source>
</evidence>
<dbReference type="InterPro" id="IPR010982">
    <property type="entry name" value="Lambda_DNA-bd_dom_sf"/>
</dbReference>
<evidence type="ECO:0000313" key="2">
    <source>
        <dbReference type="EMBL" id="UOK70167.1"/>
    </source>
</evidence>
<sequence length="265" mass="28966">MSDELKNAVAARLEEAGLVPTPAALGAGLERNFITDILNGKKKNVRGDNLAKLARALNWTPAELLAAIAKGGEVGTSEASARPPQSAPRALWQPVPDALPQLVPAPVVGVARAGMFEPVDELASQEMQWVNVPRDEDFPQARQMIFDVEGDSMNALAPMPILDGSRVVCVDFEDLQGRVPLQDGMIVVIEQQIADGAVREWSVKEVEIKDDRVEFHPRSTNPKHKPIIIDTDLDPSDTRQVRVLAIVRSLLNTVALSRTRRSPKR</sequence>
<organism evidence="2 3">
    <name type="scientific">Ancylobacter polymorphus</name>
    <dbReference type="NCBI Taxonomy" id="223390"/>
    <lineage>
        <taxon>Bacteria</taxon>
        <taxon>Pseudomonadati</taxon>
        <taxon>Pseudomonadota</taxon>
        <taxon>Alphaproteobacteria</taxon>
        <taxon>Hyphomicrobiales</taxon>
        <taxon>Xanthobacteraceae</taxon>
        <taxon>Ancylobacter</taxon>
    </lineage>
</organism>
<reference evidence="2" key="1">
    <citation type="submission" date="2021-09" db="EMBL/GenBank/DDBJ databases">
        <title>Network and meta-omics reveal the key degrader and cooperation patterns in an efficient 1,4-dioxane-degrading microbial community.</title>
        <authorList>
            <person name="Dai C."/>
        </authorList>
    </citation>
    <scope>NUCLEOTIDE SEQUENCE</scope>
    <source>
        <strain evidence="2">ZM13</strain>
    </source>
</reference>
<dbReference type="PROSITE" id="PS50943">
    <property type="entry name" value="HTH_CROC1"/>
    <property type="match status" value="1"/>
</dbReference>
<accession>A0A9E6ZU23</accession>
<dbReference type="Gene3D" id="2.10.109.10">
    <property type="entry name" value="Umud Fragment, subunit A"/>
    <property type="match status" value="1"/>
</dbReference>
<gene>
    <name evidence="2" type="ORF">K9D25_15720</name>
</gene>
<dbReference type="GO" id="GO:0003677">
    <property type="term" value="F:DNA binding"/>
    <property type="evidence" value="ECO:0007669"/>
    <property type="project" value="InterPro"/>
</dbReference>
<dbReference type="InterPro" id="IPR001387">
    <property type="entry name" value="Cro/C1-type_HTH"/>
</dbReference>
<dbReference type="SUPFAM" id="SSF51306">
    <property type="entry name" value="LexA/Signal peptidase"/>
    <property type="match status" value="1"/>
</dbReference>
<dbReference type="Pfam" id="PF13443">
    <property type="entry name" value="HTH_26"/>
    <property type="match status" value="1"/>
</dbReference>